<keyword evidence="5" id="KW-1185">Reference proteome</keyword>
<feature type="repeat" description="TPR" evidence="3">
    <location>
        <begin position="148"/>
        <end position="181"/>
    </location>
</feature>
<dbReference type="Gene3D" id="1.25.40.10">
    <property type="entry name" value="Tetratricopeptide repeat domain"/>
    <property type="match status" value="3"/>
</dbReference>
<dbReference type="PATRIC" id="fig|1193502.14.peg.2628"/>
<dbReference type="STRING" id="1193502.SHALO_2595"/>
<dbReference type="SUPFAM" id="SSF48452">
    <property type="entry name" value="TPR-like"/>
    <property type="match status" value="1"/>
</dbReference>
<dbReference type="PANTHER" id="PTHR44943:SF8">
    <property type="entry name" value="TPR REPEAT-CONTAINING PROTEIN MJ0263"/>
    <property type="match status" value="1"/>
</dbReference>
<feature type="repeat" description="TPR" evidence="3">
    <location>
        <begin position="182"/>
        <end position="215"/>
    </location>
</feature>
<protein>
    <submittedName>
        <fullName evidence="4">Uncharacterized protein</fullName>
    </submittedName>
</protein>
<feature type="repeat" description="TPR" evidence="3">
    <location>
        <begin position="250"/>
        <end position="283"/>
    </location>
</feature>
<dbReference type="PANTHER" id="PTHR44943">
    <property type="entry name" value="CELLULOSE SYNTHASE OPERON PROTEIN C"/>
    <property type="match status" value="1"/>
</dbReference>
<dbReference type="InterPro" id="IPR051685">
    <property type="entry name" value="Ycf3/AcsC/BcsC/TPR_MFPF"/>
</dbReference>
<keyword evidence="1" id="KW-0677">Repeat</keyword>
<sequence length="598" mass="68923">MVHEAIENNVHSLIEAGDIFLRELDFKTAITCYVKALEYPLDANALRRVYTNLGVAYKREGLFEKAIATFERGIALDDSYVPFYSNLSSVLRLQKQYAKSAQMLWKTISITHKLNDYITLVELLKLLKKPEEALRVSNEIVKKFPNEYEAYLNLGNLFASWRLFQKAVEPYSRAIRLAPDKTQAYNNIGVVYKEMGRNEEALFAYQKALELNPNDSAAFNNLGNLRRNMGDTKGAIDYLKRSITLNPNYADAYSNLGAVYKENKEFDRAIFYYQKALALNPEHTNAKFDIALMDLSNGHYENGWRGYEYRLKMNELLAKTHVYTSPLWQGESLQNKTIILQTEQGFGDTIMFIRYAPYFSELGAKVIVRTRVELVALFRSIKEVHEIMCEEDPLPKHDFYLPLLSCPQRFKTLLHTIPRKFPYLGSPEKSQFSFDQKSLHVGITWSGSPTNRGHKDRYIGLKILSQLFDVEHITWYSLQIGEDSHEIQSLHLHDTIIDKTELLTDFAQTAAFIEALDLVISVDTSVAHLSGALNKKTFVLLSKPAEWRWMQEGETTPWYENLVLFRQEKRGDWQKPILQIKEKLQGLANAYISDQSVP</sequence>
<dbReference type="Proteomes" id="UP000094609">
    <property type="component" value="Chromosome"/>
</dbReference>
<evidence type="ECO:0000256" key="1">
    <source>
        <dbReference type="ARBA" id="ARBA00022737"/>
    </source>
</evidence>
<feature type="repeat" description="TPR" evidence="3">
    <location>
        <begin position="216"/>
        <end position="249"/>
    </location>
</feature>
<accession>A0A1D7TN57</accession>
<dbReference type="RefSeq" id="WP_069478895.1">
    <property type="nucleotide sequence ID" value="NZ_CP017111.1"/>
</dbReference>
<dbReference type="AlphaFoldDB" id="A0A1D7TN57"/>
<dbReference type="PROSITE" id="PS50005">
    <property type="entry name" value="TPR"/>
    <property type="match status" value="5"/>
</dbReference>
<evidence type="ECO:0000313" key="4">
    <source>
        <dbReference type="EMBL" id="AOO66354.1"/>
    </source>
</evidence>
<gene>
    <name evidence="4" type="ORF">SHALO_2595</name>
</gene>
<dbReference type="InterPro" id="IPR011990">
    <property type="entry name" value="TPR-like_helical_dom_sf"/>
</dbReference>
<evidence type="ECO:0000256" key="2">
    <source>
        <dbReference type="ARBA" id="ARBA00022803"/>
    </source>
</evidence>
<evidence type="ECO:0000313" key="5">
    <source>
        <dbReference type="Proteomes" id="UP000094609"/>
    </source>
</evidence>
<dbReference type="Pfam" id="PF13432">
    <property type="entry name" value="TPR_16"/>
    <property type="match status" value="1"/>
</dbReference>
<organism evidence="4 5">
    <name type="scientific">Sulfurospirillum halorespirans DSM 13726</name>
    <dbReference type="NCBI Taxonomy" id="1193502"/>
    <lineage>
        <taxon>Bacteria</taxon>
        <taxon>Pseudomonadati</taxon>
        <taxon>Campylobacterota</taxon>
        <taxon>Epsilonproteobacteria</taxon>
        <taxon>Campylobacterales</taxon>
        <taxon>Sulfurospirillaceae</taxon>
        <taxon>Sulfurospirillum</taxon>
    </lineage>
</organism>
<evidence type="ECO:0000256" key="3">
    <source>
        <dbReference type="PROSITE-ProRule" id="PRU00339"/>
    </source>
</evidence>
<dbReference type="PROSITE" id="PS50293">
    <property type="entry name" value="TPR_REGION"/>
    <property type="match status" value="2"/>
</dbReference>
<dbReference type="Gene3D" id="3.40.50.2000">
    <property type="entry name" value="Glycogen Phosphorylase B"/>
    <property type="match status" value="1"/>
</dbReference>
<proteinExistence type="predicted"/>
<dbReference type="Pfam" id="PF00515">
    <property type="entry name" value="TPR_1"/>
    <property type="match status" value="3"/>
</dbReference>
<dbReference type="InterPro" id="IPR019734">
    <property type="entry name" value="TPR_rpt"/>
</dbReference>
<dbReference type="Pfam" id="PF13181">
    <property type="entry name" value="TPR_8"/>
    <property type="match status" value="1"/>
</dbReference>
<dbReference type="SMART" id="SM00028">
    <property type="entry name" value="TPR"/>
    <property type="match status" value="7"/>
</dbReference>
<keyword evidence="2 3" id="KW-0802">TPR repeat</keyword>
<name>A0A1D7TN57_9BACT</name>
<dbReference type="EMBL" id="CP017111">
    <property type="protein sequence ID" value="AOO66354.1"/>
    <property type="molecule type" value="Genomic_DNA"/>
</dbReference>
<dbReference type="KEGG" id="shal:SHALO_2595"/>
<feature type="repeat" description="TPR" evidence="3">
    <location>
        <begin position="47"/>
        <end position="80"/>
    </location>
</feature>
<dbReference type="SUPFAM" id="SSF53756">
    <property type="entry name" value="UDP-Glycosyltransferase/glycogen phosphorylase"/>
    <property type="match status" value="1"/>
</dbReference>
<reference evidence="5" key="1">
    <citation type="submission" date="2016-08" db="EMBL/GenBank/DDBJ databases">
        <title>Complete genome sequence of the organohalide-respiring Epsilonproteobacterium Sulfurospirillum halorespirans.</title>
        <authorList>
            <person name="Goris T."/>
            <person name="Zimmermann J."/>
            <person name="Schenz B."/>
            <person name="Lemos M."/>
            <person name="Hackermueller J."/>
            <person name="Diekert G."/>
        </authorList>
    </citation>
    <scope>NUCLEOTIDE SEQUENCE [LARGE SCALE GENOMIC DNA]</scope>
    <source>
        <strain>DSM 13726</strain>
        <strain evidence="5">PCE-M2</strain>
    </source>
</reference>